<evidence type="ECO:0000256" key="1">
    <source>
        <dbReference type="ARBA" id="ARBA00004141"/>
    </source>
</evidence>
<feature type="transmembrane region" description="Helical" evidence="5">
    <location>
        <begin position="103"/>
        <end position="120"/>
    </location>
</feature>
<dbReference type="EMBL" id="CP103423">
    <property type="protein sequence ID" value="UWD34108.1"/>
    <property type="molecule type" value="Genomic_DNA"/>
</dbReference>
<feature type="transmembrane region" description="Helical" evidence="5">
    <location>
        <begin position="152"/>
        <end position="174"/>
    </location>
</feature>
<dbReference type="InterPro" id="IPR010432">
    <property type="entry name" value="RDD"/>
</dbReference>
<evidence type="ECO:0000313" key="7">
    <source>
        <dbReference type="EMBL" id="UWD34108.1"/>
    </source>
</evidence>
<dbReference type="Proteomes" id="UP001058364">
    <property type="component" value="Chromosome"/>
</dbReference>
<keyword evidence="8" id="KW-1185">Reference proteome</keyword>
<protein>
    <submittedName>
        <fullName evidence="7">RDD family protein</fullName>
    </submittedName>
</protein>
<dbReference type="Pfam" id="PF06271">
    <property type="entry name" value="RDD"/>
    <property type="match status" value="1"/>
</dbReference>
<gene>
    <name evidence="7" type="ORF">NX772_03400</name>
</gene>
<evidence type="ECO:0000259" key="6">
    <source>
        <dbReference type="Pfam" id="PF06271"/>
    </source>
</evidence>
<keyword evidence="3 5" id="KW-1133">Transmembrane helix</keyword>
<evidence type="ECO:0000313" key="8">
    <source>
        <dbReference type="Proteomes" id="UP001058364"/>
    </source>
</evidence>
<organism evidence="7 8">
    <name type="scientific">Mesomycoplasma molare</name>
    <dbReference type="NCBI Taxonomy" id="171288"/>
    <lineage>
        <taxon>Bacteria</taxon>
        <taxon>Bacillati</taxon>
        <taxon>Mycoplasmatota</taxon>
        <taxon>Mycoplasmoidales</taxon>
        <taxon>Metamycoplasmataceae</taxon>
        <taxon>Mesomycoplasma</taxon>
    </lineage>
</organism>
<evidence type="ECO:0000256" key="5">
    <source>
        <dbReference type="SAM" id="Phobius"/>
    </source>
</evidence>
<keyword evidence="4 5" id="KW-0472">Membrane</keyword>
<comment type="subcellular location">
    <subcellularLocation>
        <location evidence="1">Membrane</location>
        <topology evidence="1">Multi-pass membrane protein</topology>
    </subcellularLocation>
</comment>
<keyword evidence="2 5" id="KW-0812">Transmembrane</keyword>
<name>A0ABY5TTW6_9BACT</name>
<feature type="transmembrane region" description="Helical" evidence="5">
    <location>
        <begin position="44"/>
        <end position="66"/>
    </location>
</feature>
<dbReference type="RefSeq" id="WP_027123131.1">
    <property type="nucleotide sequence ID" value="NZ_CP103423.1"/>
</dbReference>
<evidence type="ECO:0000256" key="2">
    <source>
        <dbReference type="ARBA" id="ARBA00022692"/>
    </source>
</evidence>
<proteinExistence type="predicted"/>
<reference evidence="7" key="1">
    <citation type="submission" date="2022-08" db="EMBL/GenBank/DDBJ databases">
        <title>Complete genome sequence of Mycoplasma molare type strain H 542.</title>
        <authorList>
            <person name="Spergser J."/>
        </authorList>
    </citation>
    <scope>NUCLEOTIDE SEQUENCE</scope>
    <source>
        <strain evidence="7">H 542</strain>
    </source>
</reference>
<feature type="domain" description="RDD" evidence="6">
    <location>
        <begin position="8"/>
        <end position="120"/>
    </location>
</feature>
<evidence type="ECO:0000256" key="3">
    <source>
        <dbReference type="ARBA" id="ARBA00022989"/>
    </source>
</evidence>
<evidence type="ECO:0000256" key="4">
    <source>
        <dbReference type="ARBA" id="ARBA00023136"/>
    </source>
</evidence>
<accession>A0ABY5TTW6</accession>
<feature type="transmembrane region" description="Helical" evidence="5">
    <location>
        <begin position="12"/>
        <end position="38"/>
    </location>
</feature>
<sequence>MKKEVQFYVRFFSGVIDLLLFFSFSLLLIFVSFFVFNFNFEISYYFWLLSQILFLIIYFNVLPIVYKGQTIGKIIFKYQIIININNQINKKNNMLVYIIKRNLFFSVTWIIMLLISIILIQPDTLKKIIDIRNLSNLKNINLSNEFSNLEKIFFNLFLAFSNINFLVLFVIFILNISKKNPIDFFSGTRAYYLHKKEEITKKQEIEIEVLNWQEVEWEKESEHYVEWN</sequence>